<gene>
    <name evidence="8" type="ORF">OHV25_38195</name>
</gene>
<feature type="domain" description="OmpR/PhoB-type" evidence="7">
    <location>
        <begin position="1"/>
        <end position="100"/>
    </location>
</feature>
<dbReference type="GO" id="GO:0000160">
    <property type="term" value="P:phosphorelay signal transduction system"/>
    <property type="evidence" value="ECO:0007669"/>
    <property type="project" value="UniProtKB-KW"/>
</dbReference>
<dbReference type="SUPFAM" id="SSF48452">
    <property type="entry name" value="TPR-like"/>
    <property type="match status" value="1"/>
</dbReference>
<dbReference type="PROSITE" id="PS51755">
    <property type="entry name" value="OMPR_PHOB"/>
    <property type="match status" value="1"/>
</dbReference>
<dbReference type="InterPro" id="IPR036388">
    <property type="entry name" value="WH-like_DNA-bd_sf"/>
</dbReference>
<keyword evidence="2" id="KW-0902">Two-component regulatory system</keyword>
<organism evidence="8">
    <name type="scientific">Streptomyces sp. NBC_00060</name>
    <dbReference type="NCBI Taxonomy" id="2975636"/>
    <lineage>
        <taxon>Bacteria</taxon>
        <taxon>Bacillati</taxon>
        <taxon>Actinomycetota</taxon>
        <taxon>Actinomycetes</taxon>
        <taxon>Kitasatosporales</taxon>
        <taxon>Streptomycetaceae</taxon>
        <taxon>Streptomyces</taxon>
    </lineage>
</organism>
<name>A0AAU2HBN9_9ACTN</name>
<feature type="DNA-binding region" description="OmpR/PhoB-type" evidence="6">
    <location>
        <begin position="1"/>
        <end position="100"/>
    </location>
</feature>
<keyword evidence="5" id="KW-0804">Transcription</keyword>
<dbReference type="GO" id="GO:0003677">
    <property type="term" value="F:DNA binding"/>
    <property type="evidence" value="ECO:0007669"/>
    <property type="project" value="UniProtKB-UniRule"/>
</dbReference>
<evidence type="ECO:0000256" key="2">
    <source>
        <dbReference type="ARBA" id="ARBA00023012"/>
    </source>
</evidence>
<keyword evidence="3" id="KW-0805">Transcription regulation</keyword>
<dbReference type="InterPro" id="IPR016032">
    <property type="entry name" value="Sig_transdc_resp-reg_C-effctor"/>
</dbReference>
<dbReference type="PANTHER" id="PTHR35807">
    <property type="entry name" value="TRANSCRIPTIONAL REGULATOR REDD-RELATED"/>
    <property type="match status" value="1"/>
</dbReference>
<protein>
    <submittedName>
        <fullName evidence="8">AfsR/SARP family transcriptional regulator</fullName>
    </submittedName>
</protein>
<dbReference type="CDD" id="cd15831">
    <property type="entry name" value="BTAD"/>
    <property type="match status" value="1"/>
</dbReference>
<dbReference type="InterPro" id="IPR005158">
    <property type="entry name" value="BTAD"/>
</dbReference>
<evidence type="ECO:0000256" key="3">
    <source>
        <dbReference type="ARBA" id="ARBA00023015"/>
    </source>
</evidence>
<evidence type="ECO:0000259" key="7">
    <source>
        <dbReference type="PROSITE" id="PS51755"/>
    </source>
</evidence>
<dbReference type="Pfam" id="PF00486">
    <property type="entry name" value="Trans_reg_C"/>
    <property type="match status" value="1"/>
</dbReference>
<reference evidence="8" key="1">
    <citation type="submission" date="2022-10" db="EMBL/GenBank/DDBJ databases">
        <title>The complete genomes of actinobacterial strains from the NBC collection.</title>
        <authorList>
            <person name="Joergensen T.S."/>
            <person name="Alvarez Arevalo M."/>
            <person name="Sterndorff E.B."/>
            <person name="Faurdal D."/>
            <person name="Vuksanovic O."/>
            <person name="Mourched A.-S."/>
            <person name="Charusanti P."/>
            <person name="Shaw S."/>
            <person name="Blin K."/>
            <person name="Weber T."/>
        </authorList>
    </citation>
    <scope>NUCLEOTIDE SEQUENCE</scope>
    <source>
        <strain evidence="8">NBC_00060</strain>
    </source>
</reference>
<evidence type="ECO:0000256" key="4">
    <source>
        <dbReference type="ARBA" id="ARBA00023125"/>
    </source>
</evidence>
<dbReference type="SMART" id="SM00862">
    <property type="entry name" value="Trans_reg_C"/>
    <property type="match status" value="1"/>
</dbReference>
<comment type="similarity">
    <text evidence="1">Belongs to the AfsR/DnrI/RedD regulatory family.</text>
</comment>
<dbReference type="SUPFAM" id="SSF46894">
    <property type="entry name" value="C-terminal effector domain of the bipartite response regulators"/>
    <property type="match status" value="1"/>
</dbReference>
<evidence type="ECO:0000256" key="6">
    <source>
        <dbReference type="PROSITE-ProRule" id="PRU01091"/>
    </source>
</evidence>
<dbReference type="PANTHER" id="PTHR35807:SF1">
    <property type="entry name" value="TRANSCRIPTIONAL REGULATOR REDD"/>
    <property type="match status" value="1"/>
</dbReference>
<evidence type="ECO:0000256" key="5">
    <source>
        <dbReference type="ARBA" id="ARBA00023163"/>
    </source>
</evidence>
<dbReference type="GO" id="GO:0006355">
    <property type="term" value="P:regulation of DNA-templated transcription"/>
    <property type="evidence" value="ECO:0007669"/>
    <property type="project" value="InterPro"/>
</dbReference>
<dbReference type="InterPro" id="IPR011990">
    <property type="entry name" value="TPR-like_helical_dom_sf"/>
</dbReference>
<sequence>MNAIGIVKVRLLGPVALVHDRTPVLVRGQRQVRFIAALALRPGQVVSKETLMAESWDGAPPRTASGQLQTSAWRIRQALQQAGAPPRALASHGFGYRLLTAPSDVDVFQAREAVRNARKLFGRREYESAARELDVALEWWRGPALAGISSGRLRHRAEALDAERVAAVELRALIDVELGGFDSAVERLTELIEQEPLREDLYVGLIRAYYSMGRQADALHTFHRAGRLLREQIGVAPGERLRRAMQAVLRQDARALKEA</sequence>
<dbReference type="Pfam" id="PF03704">
    <property type="entry name" value="BTAD"/>
    <property type="match status" value="1"/>
</dbReference>
<dbReference type="EMBL" id="CP108253">
    <property type="protein sequence ID" value="WTU44991.1"/>
    <property type="molecule type" value="Genomic_DNA"/>
</dbReference>
<dbReference type="Gene3D" id="1.10.10.10">
    <property type="entry name" value="Winged helix-like DNA-binding domain superfamily/Winged helix DNA-binding domain"/>
    <property type="match status" value="1"/>
</dbReference>
<dbReference type="InterPro" id="IPR051677">
    <property type="entry name" value="AfsR-DnrI-RedD_regulator"/>
</dbReference>
<dbReference type="SMART" id="SM01043">
    <property type="entry name" value="BTAD"/>
    <property type="match status" value="1"/>
</dbReference>
<accession>A0AAU2HBN9</accession>
<dbReference type="Gene3D" id="1.25.40.10">
    <property type="entry name" value="Tetratricopeptide repeat domain"/>
    <property type="match status" value="1"/>
</dbReference>
<evidence type="ECO:0000313" key="8">
    <source>
        <dbReference type="EMBL" id="WTU44991.1"/>
    </source>
</evidence>
<dbReference type="AlphaFoldDB" id="A0AAU2HBN9"/>
<keyword evidence="4 6" id="KW-0238">DNA-binding</keyword>
<dbReference type="InterPro" id="IPR001867">
    <property type="entry name" value="OmpR/PhoB-type_DNA-bd"/>
</dbReference>
<proteinExistence type="inferred from homology"/>
<evidence type="ECO:0000256" key="1">
    <source>
        <dbReference type="ARBA" id="ARBA00005820"/>
    </source>
</evidence>